<sequence>MSVSTTPVSPSQCMRVAIAFAALKYKPPDRSIQSYTLDLKHYFCRSATRSISEESDSWRKRALGLEAELKASRAAATQREGVLEDETEATSTSKRKGTQTTKRPLKSETRRPRPLLIPSTITAAPKTTDILQSGNTWPRLLLGKDLRLFSSLRALDDISALVTTTPVSPHESGLVAAALMRCLEALHALLVRAMSSVPGAPEDATPQEILEGIEGILPQILCRAVPVLNHAYVDPFSAARLQGHAKLVEDEPIHPYDRISTLDLVLGRVTTEFLVPAIRALVPCTLVRTEHVLSSLWSESPKKDFADGAQLLSLVVAVLGILPDPQYIALIPYAQLTEAQRIYRIARKEALHFLCDAALHAFRRPAPAPLGSSEYILRAALAEALGNLALTQTAREGGSRLDTVEEYRVMVVLERAWSLGLRIGHINGNVNCEKVGVNDDDVHEQHGDVSVMEVLGTDITREE</sequence>
<name>A0ACC0UG58_9AGAM</name>
<evidence type="ECO:0000313" key="1">
    <source>
        <dbReference type="EMBL" id="KAI9510709.1"/>
    </source>
</evidence>
<proteinExistence type="predicted"/>
<accession>A0ACC0UG58</accession>
<reference evidence="1" key="1">
    <citation type="submission" date="2021-03" db="EMBL/GenBank/DDBJ databases">
        <title>Evolutionary priming and transition to the ectomycorrhizal habit in an iconic lineage of mushroom-forming fungi: is preadaptation a requirement?</title>
        <authorList>
            <consortium name="DOE Joint Genome Institute"/>
            <person name="Looney B.P."/>
            <person name="Miyauchi S."/>
            <person name="Morin E."/>
            <person name="Drula E."/>
            <person name="Courty P.E."/>
            <person name="Chicoki N."/>
            <person name="Fauchery L."/>
            <person name="Kohler A."/>
            <person name="Kuo A."/>
            <person name="LaButti K."/>
            <person name="Pangilinan J."/>
            <person name="Lipzen A."/>
            <person name="Riley R."/>
            <person name="Andreopoulos W."/>
            <person name="He G."/>
            <person name="Johnson J."/>
            <person name="Barry K.W."/>
            <person name="Grigoriev I.V."/>
            <person name="Nagy L."/>
            <person name="Hibbett D."/>
            <person name="Henrissat B."/>
            <person name="Matheny P.B."/>
            <person name="Labbe J."/>
            <person name="Martin A.F."/>
        </authorList>
    </citation>
    <scope>NUCLEOTIDE SEQUENCE</scope>
    <source>
        <strain evidence="1">BPL698</strain>
    </source>
</reference>
<gene>
    <name evidence="1" type="ORF">F5148DRAFT_538042</name>
</gene>
<organism evidence="1 2">
    <name type="scientific">Russula earlei</name>
    <dbReference type="NCBI Taxonomy" id="71964"/>
    <lineage>
        <taxon>Eukaryota</taxon>
        <taxon>Fungi</taxon>
        <taxon>Dikarya</taxon>
        <taxon>Basidiomycota</taxon>
        <taxon>Agaricomycotina</taxon>
        <taxon>Agaricomycetes</taxon>
        <taxon>Russulales</taxon>
        <taxon>Russulaceae</taxon>
        <taxon>Russula</taxon>
    </lineage>
</organism>
<keyword evidence="2" id="KW-1185">Reference proteome</keyword>
<dbReference type="EMBL" id="JAGFNK010000036">
    <property type="protein sequence ID" value="KAI9510709.1"/>
    <property type="molecule type" value="Genomic_DNA"/>
</dbReference>
<protein>
    <submittedName>
        <fullName evidence="1">Uncharacterized protein</fullName>
    </submittedName>
</protein>
<dbReference type="Proteomes" id="UP001207468">
    <property type="component" value="Unassembled WGS sequence"/>
</dbReference>
<evidence type="ECO:0000313" key="2">
    <source>
        <dbReference type="Proteomes" id="UP001207468"/>
    </source>
</evidence>
<comment type="caution">
    <text evidence="1">The sequence shown here is derived from an EMBL/GenBank/DDBJ whole genome shotgun (WGS) entry which is preliminary data.</text>
</comment>